<dbReference type="EMBL" id="JARVII010000009">
    <property type="protein sequence ID" value="MDG9699307.1"/>
    <property type="molecule type" value="Genomic_DNA"/>
</dbReference>
<dbReference type="Proteomes" id="UP001237156">
    <property type="component" value="Unassembled WGS sequence"/>
</dbReference>
<sequence>MRKFICGLLLACLACTGAWAAGAVEYFNVEMRVDVNGKSMGHQAIAEPGKKVRVMSKEDGQTVMRADYTLGPVGADEGGECIGRVSGMVFVPGADGALSLASEWVALAKMGKPFHFESRNERFNTVIDMVISPMTKEQAEEKIGGKIPESSSCDTASDWTKHDLLKIMEEPCCEKPCRSGTKEMRCCGGMGCCDFRQEENG</sequence>
<evidence type="ECO:0000256" key="1">
    <source>
        <dbReference type="SAM" id="SignalP"/>
    </source>
</evidence>
<comment type="caution">
    <text evidence="2">The sequence shown here is derived from an EMBL/GenBank/DDBJ whole genome shotgun (WGS) entry which is preliminary data.</text>
</comment>
<feature type="chain" id="PRO_5043734066" evidence="1">
    <location>
        <begin position="21"/>
        <end position="201"/>
    </location>
</feature>
<dbReference type="AlphaFoldDB" id="A0AAW6RKQ8"/>
<gene>
    <name evidence="2" type="ORF">QB898_06150</name>
</gene>
<keyword evidence="3" id="KW-1185">Reference proteome</keyword>
<keyword evidence="1" id="KW-0732">Signal</keyword>
<reference evidence="2 3" key="1">
    <citation type="submission" date="2023-04" db="EMBL/GenBank/DDBJ databases">
        <title>Ottowia paracancer sp. nov., isolated from human stomach.</title>
        <authorList>
            <person name="Song Y."/>
        </authorList>
    </citation>
    <scope>NUCLEOTIDE SEQUENCE [LARGE SCALE GENOMIC DNA]</scope>
    <source>
        <strain evidence="2 3">10c7w1</strain>
    </source>
</reference>
<evidence type="ECO:0000313" key="3">
    <source>
        <dbReference type="Proteomes" id="UP001237156"/>
    </source>
</evidence>
<name>A0AAW6RKQ8_9BURK</name>
<feature type="signal peptide" evidence="1">
    <location>
        <begin position="1"/>
        <end position="20"/>
    </location>
</feature>
<evidence type="ECO:0000313" key="2">
    <source>
        <dbReference type="EMBL" id="MDG9699307.1"/>
    </source>
</evidence>
<proteinExistence type="predicted"/>
<accession>A0AAW6RKQ8</accession>
<protein>
    <submittedName>
        <fullName evidence="2">Uncharacterized protein</fullName>
    </submittedName>
</protein>
<organism evidence="2 3">
    <name type="scientific">Ottowia cancrivicina</name>
    <dbReference type="NCBI Taxonomy" id="3040346"/>
    <lineage>
        <taxon>Bacteria</taxon>
        <taxon>Pseudomonadati</taxon>
        <taxon>Pseudomonadota</taxon>
        <taxon>Betaproteobacteria</taxon>
        <taxon>Burkholderiales</taxon>
        <taxon>Comamonadaceae</taxon>
        <taxon>Ottowia</taxon>
    </lineage>
</organism>